<dbReference type="PANTHER" id="PTHR42700:SF1">
    <property type="entry name" value="SULFATE ADENYLYLTRANSFERASE"/>
    <property type="match status" value="1"/>
</dbReference>
<comment type="caution">
    <text evidence="3">The sequence shown here is derived from an EMBL/GenBank/DDBJ whole genome shotgun (WGS) entry which is preliminary data.</text>
</comment>
<dbReference type="InterPro" id="IPR050512">
    <property type="entry name" value="Sulf_AdTrans/APS_kinase"/>
</dbReference>
<keyword evidence="1 3" id="KW-0808">Transferase</keyword>
<gene>
    <name evidence="3" type="ORF">ACFPPD_18205</name>
</gene>
<accession>A0ABW0LXR2</accession>
<dbReference type="Proteomes" id="UP001596105">
    <property type="component" value="Unassembled WGS sequence"/>
</dbReference>
<dbReference type="GO" id="GO:0004020">
    <property type="term" value="F:adenylylsulfate kinase activity"/>
    <property type="evidence" value="ECO:0007669"/>
    <property type="project" value="UniProtKB-EC"/>
</dbReference>
<keyword evidence="3" id="KW-0418">Kinase</keyword>
<dbReference type="Pfam" id="PF01583">
    <property type="entry name" value="APS_kinase"/>
    <property type="match status" value="1"/>
</dbReference>
<dbReference type="InterPro" id="IPR059117">
    <property type="entry name" value="APS_kinase_dom"/>
</dbReference>
<evidence type="ECO:0000256" key="1">
    <source>
        <dbReference type="ARBA" id="ARBA00022679"/>
    </source>
</evidence>
<organism evidence="3 4">
    <name type="scientific">Cohnella suwonensis</name>
    <dbReference type="NCBI Taxonomy" id="696072"/>
    <lineage>
        <taxon>Bacteria</taxon>
        <taxon>Bacillati</taxon>
        <taxon>Bacillota</taxon>
        <taxon>Bacilli</taxon>
        <taxon>Bacillales</taxon>
        <taxon>Paenibacillaceae</taxon>
        <taxon>Cohnella</taxon>
    </lineage>
</organism>
<evidence type="ECO:0000313" key="4">
    <source>
        <dbReference type="Proteomes" id="UP001596105"/>
    </source>
</evidence>
<dbReference type="EMBL" id="JBHSMH010000068">
    <property type="protein sequence ID" value="MFC5470630.1"/>
    <property type="molecule type" value="Genomic_DNA"/>
</dbReference>
<feature type="domain" description="APS kinase" evidence="2">
    <location>
        <begin position="6"/>
        <end position="69"/>
    </location>
</feature>
<dbReference type="InterPro" id="IPR027417">
    <property type="entry name" value="P-loop_NTPase"/>
</dbReference>
<dbReference type="PANTHER" id="PTHR42700">
    <property type="entry name" value="SULFATE ADENYLYLTRANSFERASE"/>
    <property type="match status" value="1"/>
</dbReference>
<sequence>MIATTGTVCWIVGLSGSGKSTIARIVEERLRADGVRAQVLDGDEIRGEISAGLGFSYGDRMTHVRRVAEPIGPARSPGIGSSAKSRSRLSLSYRNEKFKIEVTV</sequence>
<dbReference type="SUPFAM" id="SSF52540">
    <property type="entry name" value="P-loop containing nucleoside triphosphate hydrolases"/>
    <property type="match status" value="1"/>
</dbReference>
<dbReference type="EC" id="2.7.1.25" evidence="3"/>
<evidence type="ECO:0000313" key="3">
    <source>
        <dbReference type="EMBL" id="MFC5470630.1"/>
    </source>
</evidence>
<name>A0ABW0LXR2_9BACL</name>
<dbReference type="Gene3D" id="3.40.50.300">
    <property type="entry name" value="P-loop containing nucleotide triphosphate hydrolases"/>
    <property type="match status" value="1"/>
</dbReference>
<protein>
    <submittedName>
        <fullName evidence="3">Adenylyl-sulfate kinase</fullName>
        <ecNumber evidence="3">2.7.1.25</ecNumber>
    </submittedName>
</protein>
<evidence type="ECO:0000259" key="2">
    <source>
        <dbReference type="Pfam" id="PF01583"/>
    </source>
</evidence>
<keyword evidence="4" id="KW-1185">Reference proteome</keyword>
<proteinExistence type="predicted"/>
<reference evidence="4" key="1">
    <citation type="journal article" date="2019" name="Int. J. Syst. Evol. Microbiol.">
        <title>The Global Catalogue of Microorganisms (GCM) 10K type strain sequencing project: providing services to taxonomists for standard genome sequencing and annotation.</title>
        <authorList>
            <consortium name="The Broad Institute Genomics Platform"/>
            <consortium name="The Broad Institute Genome Sequencing Center for Infectious Disease"/>
            <person name="Wu L."/>
            <person name="Ma J."/>
        </authorList>
    </citation>
    <scope>NUCLEOTIDE SEQUENCE [LARGE SCALE GENOMIC DNA]</scope>
    <source>
        <strain evidence="4">CCUG 57113</strain>
    </source>
</reference>
<dbReference type="RefSeq" id="WP_209751428.1">
    <property type="nucleotide sequence ID" value="NZ_JBHSMH010000068.1"/>
</dbReference>